<reference evidence="3 4" key="1">
    <citation type="submission" date="2020-05" db="EMBL/GenBank/DDBJ databases">
        <title>Hymenobacter terrestris sp. nov. and Hymenobacter lapidiphilus sp. nov., isolated from regoliths in Antarctica.</title>
        <authorList>
            <person name="Sedlacek I."/>
            <person name="Pantucek R."/>
            <person name="Zeman M."/>
            <person name="Holochova P."/>
            <person name="Kralova S."/>
            <person name="Stankova E."/>
            <person name="Sedo O."/>
            <person name="Micenkova L."/>
            <person name="Svec P."/>
            <person name="Gupta V."/>
            <person name="Sood U."/>
            <person name="Korpole U.S."/>
            <person name="Lal R."/>
        </authorList>
    </citation>
    <scope>NUCLEOTIDE SEQUENCE [LARGE SCALE GENOMIC DNA]</scope>
    <source>
        <strain evidence="3 4">P5252</strain>
    </source>
</reference>
<comment type="caution">
    <text evidence="3">The sequence shown here is derived from an EMBL/GenBank/DDBJ whole genome shotgun (WGS) entry which is preliminary data.</text>
</comment>
<dbReference type="Pfam" id="PF20033">
    <property type="entry name" value="DUF6438"/>
    <property type="match status" value="1"/>
</dbReference>
<feature type="signal peptide" evidence="1">
    <location>
        <begin position="1"/>
        <end position="20"/>
    </location>
</feature>
<organism evidence="3 4">
    <name type="scientific">Hymenobacter terrestris</name>
    <dbReference type="NCBI Taxonomy" id="2748310"/>
    <lineage>
        <taxon>Bacteria</taxon>
        <taxon>Pseudomonadati</taxon>
        <taxon>Bacteroidota</taxon>
        <taxon>Cytophagia</taxon>
        <taxon>Cytophagales</taxon>
        <taxon>Hymenobacteraceae</taxon>
        <taxon>Hymenobacter</taxon>
    </lineage>
</organism>
<dbReference type="RefSeq" id="WP_176899401.1">
    <property type="nucleotide sequence ID" value="NZ_JABKAV010000015.1"/>
</dbReference>
<accession>A0ABX2Q322</accession>
<evidence type="ECO:0000313" key="4">
    <source>
        <dbReference type="Proteomes" id="UP000626554"/>
    </source>
</evidence>
<dbReference type="Proteomes" id="UP000626554">
    <property type="component" value="Unassembled WGS sequence"/>
</dbReference>
<feature type="chain" id="PRO_5045539826" description="DUF6438 domain-containing protein" evidence="1">
    <location>
        <begin position="21"/>
        <end position="172"/>
    </location>
</feature>
<keyword evidence="4" id="KW-1185">Reference proteome</keyword>
<gene>
    <name evidence="3" type="ORF">HW556_07485</name>
</gene>
<dbReference type="InterPro" id="IPR045497">
    <property type="entry name" value="DUF6438"/>
</dbReference>
<evidence type="ECO:0000256" key="1">
    <source>
        <dbReference type="SAM" id="SignalP"/>
    </source>
</evidence>
<name>A0ABX2Q322_9BACT</name>
<evidence type="ECO:0000259" key="2">
    <source>
        <dbReference type="Pfam" id="PF20033"/>
    </source>
</evidence>
<evidence type="ECO:0000313" key="3">
    <source>
        <dbReference type="EMBL" id="NVO84720.1"/>
    </source>
</evidence>
<feature type="domain" description="DUF6438" evidence="2">
    <location>
        <begin position="52"/>
        <end position="159"/>
    </location>
</feature>
<keyword evidence="1" id="KW-0732">Signal</keyword>
<sequence length="172" mass="18534">MRTPLLLPLLMLVLGLPALPACKTSRPAVTGTAAPATNTTTTTQPQQQEAVLVFGRTACFGTCPDYTARFFADGRLEYEGREHAPVVGNRTVQLAPAVVQQLLREADQLGFMQLRDVYSKGALDMPSTILAITTAQGTKSVRVDEGGPESLQKLFTKLDYEVQKALGVVAEK</sequence>
<proteinExistence type="predicted"/>
<protein>
    <recommendedName>
        <fullName evidence="2">DUF6438 domain-containing protein</fullName>
    </recommendedName>
</protein>
<dbReference type="EMBL" id="JABKAV010000015">
    <property type="protein sequence ID" value="NVO84720.1"/>
    <property type="molecule type" value="Genomic_DNA"/>
</dbReference>